<reference evidence="2 3" key="1">
    <citation type="submission" date="2018-01" db="EMBL/GenBank/DDBJ databases">
        <title>Genomic Encyclopedia of Type Strains, Phase I: the one thousand microbial genomes (KMG-I) project.</title>
        <authorList>
            <person name="Goeker M."/>
        </authorList>
    </citation>
    <scope>NUCLEOTIDE SEQUENCE [LARGE SCALE GENOMIC DNA]</scope>
    <source>
        <strain evidence="2 3">DSM 17960</strain>
    </source>
</reference>
<keyword evidence="3" id="KW-1185">Reference proteome</keyword>
<dbReference type="EMBL" id="PQNY01000062">
    <property type="protein sequence ID" value="POS00554.1"/>
    <property type="molecule type" value="Genomic_DNA"/>
</dbReference>
<evidence type="ECO:0000256" key="1">
    <source>
        <dbReference type="SAM" id="Phobius"/>
    </source>
</evidence>
<name>A0A2S4N484_9FLAO</name>
<organism evidence="2 3">
    <name type="scientific">Flavobacterium croceum DSM 17960</name>
    <dbReference type="NCBI Taxonomy" id="1121886"/>
    <lineage>
        <taxon>Bacteria</taxon>
        <taxon>Pseudomonadati</taxon>
        <taxon>Bacteroidota</taxon>
        <taxon>Flavobacteriia</taxon>
        <taxon>Flavobacteriales</taxon>
        <taxon>Flavobacteriaceae</taxon>
        <taxon>Flavobacterium</taxon>
    </lineage>
</organism>
<dbReference type="OrthoDB" id="1255831at2"/>
<keyword evidence="1" id="KW-0472">Membrane</keyword>
<keyword evidence="1" id="KW-1133">Transmembrane helix</keyword>
<sequence>MDKKFTNLKIELINAGLSEKNFEYLYNAIKSGTKRELIFKNLTSDVRKVNPEIANISIEKMYKLNGGEFKYENRSGYFYSAAYSIIAIAGLLILISFLSGYKLSTKIVIASALLFFGFSYKAITTMLKTVRGKYRDE</sequence>
<protein>
    <submittedName>
        <fullName evidence="2">Uncharacterized protein</fullName>
    </submittedName>
</protein>
<accession>A0A2S4N484</accession>
<keyword evidence="1" id="KW-0812">Transmembrane</keyword>
<dbReference type="RefSeq" id="WP_103727224.1">
    <property type="nucleotide sequence ID" value="NZ_PQNY01000062.1"/>
</dbReference>
<proteinExistence type="predicted"/>
<dbReference type="Proteomes" id="UP000237056">
    <property type="component" value="Unassembled WGS sequence"/>
</dbReference>
<evidence type="ECO:0000313" key="2">
    <source>
        <dbReference type="EMBL" id="POS00554.1"/>
    </source>
</evidence>
<gene>
    <name evidence="2" type="ORF">Q361_1623</name>
</gene>
<evidence type="ECO:0000313" key="3">
    <source>
        <dbReference type="Proteomes" id="UP000237056"/>
    </source>
</evidence>
<comment type="caution">
    <text evidence="2">The sequence shown here is derived from an EMBL/GenBank/DDBJ whole genome shotgun (WGS) entry which is preliminary data.</text>
</comment>
<dbReference type="AlphaFoldDB" id="A0A2S4N484"/>
<feature type="transmembrane region" description="Helical" evidence="1">
    <location>
        <begin position="77"/>
        <end position="101"/>
    </location>
</feature>
<feature type="transmembrane region" description="Helical" evidence="1">
    <location>
        <begin position="107"/>
        <end position="127"/>
    </location>
</feature>